<keyword evidence="1" id="KW-0472">Membrane</keyword>
<feature type="transmembrane region" description="Helical" evidence="1">
    <location>
        <begin position="220"/>
        <end position="239"/>
    </location>
</feature>
<dbReference type="GO" id="GO:0016874">
    <property type="term" value="F:ligase activity"/>
    <property type="evidence" value="ECO:0007669"/>
    <property type="project" value="UniProtKB-KW"/>
</dbReference>
<evidence type="ECO:0000256" key="1">
    <source>
        <dbReference type="SAM" id="Phobius"/>
    </source>
</evidence>
<evidence type="ECO:0000313" key="2">
    <source>
        <dbReference type="EMBL" id="MBD0850590.1"/>
    </source>
</evidence>
<sequence length="397" mass="45736">MFALLPVDMVNGILLKNNVDLPISLGQFYKFFILVFLFIRFFFKPKLLITSLLIGLLLLTPSISQLLTDDQSSFLFKDIIKITKYLTPFFCFLFFVEFIENSNDYANRKLMQLVRFSFTVLVINIFLKYVGLGYPSYEHGNIGSKGFFFAGNELSALLIILSSILGFKLWLNGKKKSYYLFLILNLLAGLTISSKTAILGIILIFFAIPFYKKAFNPKKLIALVASLVVFLPIVFFASWKFIQNSALILRIQYFYDKFDFWTFILSSRNTYLQNSFETYWKDYNILEKLIGVGQTKYEYLNGHKVVEMDIIDIFFAYGFLGIILFIIMLIYVIVQAKRFSITSDRPFASLVLLMVAILMIISTIVGHVFGAGMSAVFIGLLFSLMYLKQPQWNLDVM</sequence>
<keyword evidence="2" id="KW-0436">Ligase</keyword>
<reference evidence="2 3" key="1">
    <citation type="submission" date="2020-05" db="EMBL/GenBank/DDBJ databases">
        <title>The draft genome sequence of Maribacter arenosus CAU 1321.</title>
        <authorList>
            <person name="Mu L."/>
        </authorList>
    </citation>
    <scope>NUCLEOTIDE SEQUENCE [LARGE SCALE GENOMIC DNA]</scope>
    <source>
        <strain evidence="2 3">CAU 1321</strain>
    </source>
</reference>
<proteinExistence type="predicted"/>
<dbReference type="Pfam" id="PF13425">
    <property type="entry name" value="O-antigen_lig"/>
    <property type="match status" value="2"/>
</dbReference>
<feature type="transmembrane region" description="Helical" evidence="1">
    <location>
        <begin position="146"/>
        <end position="167"/>
    </location>
</feature>
<protein>
    <submittedName>
        <fullName evidence="2">O-antigen ligase family protein</fullName>
    </submittedName>
</protein>
<dbReference type="PANTHER" id="PTHR37422">
    <property type="entry name" value="TEICHURONIC ACID BIOSYNTHESIS PROTEIN TUAE"/>
    <property type="match status" value="1"/>
</dbReference>
<feature type="transmembrane region" description="Helical" evidence="1">
    <location>
        <begin position="346"/>
        <end position="365"/>
    </location>
</feature>
<feature type="transmembrane region" description="Helical" evidence="1">
    <location>
        <begin position="179"/>
        <end position="208"/>
    </location>
</feature>
<evidence type="ECO:0000313" key="3">
    <source>
        <dbReference type="Proteomes" id="UP000598350"/>
    </source>
</evidence>
<keyword evidence="3" id="KW-1185">Reference proteome</keyword>
<dbReference type="InterPro" id="IPR049504">
    <property type="entry name" value="O-antigen_lig"/>
</dbReference>
<feature type="transmembrane region" description="Helical" evidence="1">
    <location>
        <begin position="116"/>
        <end position="134"/>
    </location>
</feature>
<feature type="transmembrane region" description="Helical" evidence="1">
    <location>
        <begin position="21"/>
        <end position="43"/>
    </location>
</feature>
<gene>
    <name evidence="2" type="ORF">HPE63_07910</name>
</gene>
<dbReference type="RefSeq" id="WP_188313710.1">
    <property type="nucleotide sequence ID" value="NZ_JABTCG010000002.1"/>
</dbReference>
<feature type="transmembrane region" description="Helical" evidence="1">
    <location>
        <begin position="79"/>
        <end position="96"/>
    </location>
</feature>
<comment type="caution">
    <text evidence="2">The sequence shown here is derived from an EMBL/GenBank/DDBJ whole genome shotgun (WGS) entry which is preliminary data.</text>
</comment>
<dbReference type="PANTHER" id="PTHR37422:SF17">
    <property type="entry name" value="O-ANTIGEN LIGASE"/>
    <property type="match status" value="1"/>
</dbReference>
<keyword evidence="1" id="KW-0812">Transmembrane</keyword>
<accession>A0ABR7VCM3</accession>
<organism evidence="2 3">
    <name type="scientific">Maribacter arenosus</name>
    <dbReference type="NCBI Taxonomy" id="1854708"/>
    <lineage>
        <taxon>Bacteria</taxon>
        <taxon>Pseudomonadati</taxon>
        <taxon>Bacteroidota</taxon>
        <taxon>Flavobacteriia</taxon>
        <taxon>Flavobacteriales</taxon>
        <taxon>Flavobacteriaceae</taxon>
        <taxon>Maribacter</taxon>
    </lineage>
</organism>
<dbReference type="InterPro" id="IPR051533">
    <property type="entry name" value="WaaL-like"/>
</dbReference>
<feature type="transmembrane region" description="Helical" evidence="1">
    <location>
        <begin position="49"/>
        <end position="67"/>
    </location>
</feature>
<keyword evidence="1" id="KW-1133">Transmembrane helix</keyword>
<dbReference type="Proteomes" id="UP000598350">
    <property type="component" value="Unassembled WGS sequence"/>
</dbReference>
<dbReference type="EMBL" id="JABTCG010000002">
    <property type="protein sequence ID" value="MBD0850590.1"/>
    <property type="molecule type" value="Genomic_DNA"/>
</dbReference>
<feature type="transmembrane region" description="Helical" evidence="1">
    <location>
        <begin position="314"/>
        <end position="334"/>
    </location>
</feature>
<name>A0ABR7VCM3_9FLAO</name>